<evidence type="ECO:0000256" key="1">
    <source>
        <dbReference type="SAM" id="MobiDB-lite"/>
    </source>
</evidence>
<evidence type="ECO:0000259" key="2">
    <source>
        <dbReference type="PROSITE" id="PS50104"/>
    </source>
</evidence>
<dbReference type="PANTHER" id="PTHR23150">
    <property type="entry name" value="SULFATASE MODIFYING FACTOR 1, 2"/>
    <property type="match status" value="1"/>
</dbReference>
<sequence length="604" mass="68015">MIPTNSDLRQFIIQFFSDEELETLAFDYFPEAANDFGSGMSKGRKVIALIGHCERRGRLDDRHAAVGRERAAAWNQQFTTPSVETFRRHVSTMPTARDPRQIFLSHATADAAFAYTLADDLRAEGWRVWIAPESIRPGEKWVEAIDRGLETCGVFVVALTPDAVTSRWVRTETNAAVALEHKDRIRFLPLDVTQCEPPLLWSGYQFVPFRGSYEVGLDALLRRLDDQPPANPLSDPLPEREGARIPSPPLPSTPAPPPRERHVKEEQWRQLQALAHEIATVLGKQSGDDELREVYRRFNRHFGLTTYKKLPRKRFDEGLAFFTEWRDEVVASSAETQDHLPQAEGVLVPSPGGRGLGRGDNWSQGEEDPLPNPLPQGEGAQSALPTGVTRRIHEKTGIELIRIPAGAFLYGDDRRTIDLPEFWIGRYPVTNAQYKRFVDETGYEPPSHWKGKNPPTDKLDHPVVYINWDDAQEFSEWAGLALPTEQEWEKAARGTDGRRYPWGDDWADGHCNTMEARVGGTTAVGQYSPQGDSLYGCADMAGNVWEWTASWYDDTQARRVVRGGSWNHDRNFARAAARNLYLGPGGRGDLLGCRLVRRPPSQAL</sequence>
<dbReference type="InterPro" id="IPR035897">
    <property type="entry name" value="Toll_tir_struct_dom_sf"/>
</dbReference>
<dbReference type="InterPro" id="IPR042095">
    <property type="entry name" value="SUMF_sf"/>
</dbReference>
<dbReference type="InterPro" id="IPR018878">
    <property type="entry name" value="ORF6C_dom"/>
</dbReference>
<feature type="region of interest" description="Disordered" evidence="1">
    <location>
        <begin position="227"/>
        <end position="263"/>
    </location>
</feature>
<dbReference type="InterPro" id="IPR005532">
    <property type="entry name" value="SUMF_dom"/>
</dbReference>
<organism evidence="3 4">
    <name type="scientific">Candidatus Promineifilum breve</name>
    <dbReference type="NCBI Taxonomy" id="1806508"/>
    <lineage>
        <taxon>Bacteria</taxon>
        <taxon>Bacillati</taxon>
        <taxon>Chloroflexota</taxon>
        <taxon>Ardenticatenia</taxon>
        <taxon>Candidatus Promineifilales</taxon>
        <taxon>Candidatus Promineifilaceae</taxon>
        <taxon>Candidatus Promineifilum</taxon>
    </lineage>
</organism>
<dbReference type="Pfam" id="PF03781">
    <property type="entry name" value="FGE-sulfatase"/>
    <property type="match status" value="1"/>
</dbReference>
<dbReference type="InterPro" id="IPR000157">
    <property type="entry name" value="TIR_dom"/>
</dbReference>
<dbReference type="InterPro" id="IPR051043">
    <property type="entry name" value="Sulfatase_Mod_Factor_Kinase"/>
</dbReference>
<dbReference type="PROSITE" id="PS50104">
    <property type="entry name" value="TIR"/>
    <property type="match status" value="1"/>
</dbReference>
<dbReference type="KEGG" id="pbf:CFX0092_A2036"/>
<dbReference type="EMBL" id="LN890655">
    <property type="protein sequence ID" value="CUS03914.2"/>
    <property type="molecule type" value="Genomic_DNA"/>
</dbReference>
<dbReference type="RefSeq" id="WP_095043336.1">
    <property type="nucleotide sequence ID" value="NZ_LN890655.1"/>
</dbReference>
<name>A0A160T2K1_9CHLR</name>
<dbReference type="GO" id="GO:0120147">
    <property type="term" value="F:formylglycine-generating oxidase activity"/>
    <property type="evidence" value="ECO:0007669"/>
    <property type="project" value="TreeGrafter"/>
</dbReference>
<dbReference type="Gene3D" id="3.40.50.10140">
    <property type="entry name" value="Toll/interleukin-1 receptor homology (TIR) domain"/>
    <property type="match status" value="1"/>
</dbReference>
<feature type="region of interest" description="Disordered" evidence="1">
    <location>
        <begin position="333"/>
        <end position="384"/>
    </location>
</feature>
<gene>
    <name evidence="3" type="ORF">CFX0092_A2036</name>
</gene>
<accession>A0A160T2K1</accession>
<reference evidence="3" key="1">
    <citation type="submission" date="2016-01" db="EMBL/GenBank/DDBJ databases">
        <authorList>
            <person name="Mcilroy J.S."/>
            <person name="Karst M S."/>
            <person name="Albertsen M."/>
        </authorList>
    </citation>
    <scope>NUCLEOTIDE SEQUENCE</scope>
    <source>
        <strain evidence="3">Cfx-K</strain>
    </source>
</reference>
<dbReference type="OrthoDB" id="9768004at2"/>
<proteinExistence type="predicted"/>
<protein>
    <recommendedName>
        <fullName evidence="2">TIR domain-containing protein</fullName>
    </recommendedName>
</protein>
<feature type="compositionally biased region" description="Pro residues" evidence="1">
    <location>
        <begin position="246"/>
        <end position="257"/>
    </location>
</feature>
<dbReference type="Proteomes" id="UP000215027">
    <property type="component" value="Chromosome I"/>
</dbReference>
<evidence type="ECO:0000313" key="4">
    <source>
        <dbReference type="Proteomes" id="UP000215027"/>
    </source>
</evidence>
<dbReference type="PANTHER" id="PTHR23150:SF19">
    <property type="entry name" value="FORMYLGLYCINE-GENERATING ENZYME"/>
    <property type="match status" value="1"/>
</dbReference>
<feature type="domain" description="TIR" evidence="2">
    <location>
        <begin position="98"/>
        <end position="228"/>
    </location>
</feature>
<dbReference type="Gene3D" id="3.90.1580.10">
    <property type="entry name" value="paralog of FGE (formylglycine-generating enzyme)"/>
    <property type="match status" value="1"/>
</dbReference>
<keyword evidence="4" id="KW-1185">Reference proteome</keyword>
<dbReference type="InterPro" id="IPR045435">
    <property type="entry name" value="EAD7"/>
</dbReference>
<dbReference type="SUPFAM" id="SSF52200">
    <property type="entry name" value="Toll/Interleukin receptor TIR domain"/>
    <property type="match status" value="1"/>
</dbReference>
<evidence type="ECO:0000313" key="3">
    <source>
        <dbReference type="EMBL" id="CUS03914.2"/>
    </source>
</evidence>
<dbReference type="Pfam" id="PF10552">
    <property type="entry name" value="ORF6C"/>
    <property type="match status" value="1"/>
</dbReference>
<dbReference type="GO" id="GO:0007165">
    <property type="term" value="P:signal transduction"/>
    <property type="evidence" value="ECO:0007669"/>
    <property type="project" value="InterPro"/>
</dbReference>
<dbReference type="SUPFAM" id="SSF56436">
    <property type="entry name" value="C-type lectin-like"/>
    <property type="match status" value="1"/>
</dbReference>
<dbReference type="AlphaFoldDB" id="A0A160T2K1"/>
<dbReference type="InterPro" id="IPR016187">
    <property type="entry name" value="CTDL_fold"/>
</dbReference>
<dbReference type="Pfam" id="PF13676">
    <property type="entry name" value="TIR_2"/>
    <property type="match status" value="1"/>
</dbReference>
<dbReference type="Pfam" id="PF19960">
    <property type="entry name" value="EAD7"/>
    <property type="match status" value="1"/>
</dbReference>